<accession>A0A4S8KI31</accession>
<keyword evidence="2" id="KW-1185">Reference proteome</keyword>
<gene>
    <name evidence="1" type="ORF">C4D60_Mb04t39010</name>
</gene>
<dbReference type="Proteomes" id="UP000317650">
    <property type="component" value="Chromosome 4"/>
</dbReference>
<organism evidence="1 2">
    <name type="scientific">Musa balbisiana</name>
    <name type="common">Banana</name>
    <dbReference type="NCBI Taxonomy" id="52838"/>
    <lineage>
        <taxon>Eukaryota</taxon>
        <taxon>Viridiplantae</taxon>
        <taxon>Streptophyta</taxon>
        <taxon>Embryophyta</taxon>
        <taxon>Tracheophyta</taxon>
        <taxon>Spermatophyta</taxon>
        <taxon>Magnoliopsida</taxon>
        <taxon>Liliopsida</taxon>
        <taxon>Zingiberales</taxon>
        <taxon>Musaceae</taxon>
        <taxon>Musa</taxon>
    </lineage>
</organism>
<proteinExistence type="predicted"/>
<name>A0A4S8KI31_MUSBA</name>
<evidence type="ECO:0000313" key="2">
    <source>
        <dbReference type="Proteomes" id="UP000317650"/>
    </source>
</evidence>
<protein>
    <submittedName>
        <fullName evidence="1">Uncharacterized protein</fullName>
    </submittedName>
</protein>
<sequence>MFGRMPSRPPHTCKSRGIIIIGKGNGGWLHSLHPLPLTPRAMADTGSGCPSTPELGATCMGWGSLVSSRLGLARPGRSGPPPPALCPPPFLFVFLLPCCPNILELLPRGGHVITVTTHNEGCQTQGENHNPMASIRDSYSSYSRNGLARIDFEIAARRRAVLVPQVVAGGPSPPFPARRRSPTPTSAHLLLPSPIFGTIRMRAVLPSTLQRGGRASSHLPPVGQRESVLRALSGYLPSHLSRSLAVKHLKERGSIGILESGGFLLGIV</sequence>
<dbReference type="EMBL" id="PYDT01000001">
    <property type="protein sequence ID" value="THU74971.1"/>
    <property type="molecule type" value="Genomic_DNA"/>
</dbReference>
<dbReference type="AlphaFoldDB" id="A0A4S8KI31"/>
<comment type="caution">
    <text evidence="1">The sequence shown here is derived from an EMBL/GenBank/DDBJ whole genome shotgun (WGS) entry which is preliminary data.</text>
</comment>
<reference evidence="1 2" key="1">
    <citation type="journal article" date="2019" name="Nat. Plants">
        <title>Genome sequencing of Musa balbisiana reveals subgenome evolution and function divergence in polyploid bananas.</title>
        <authorList>
            <person name="Yao X."/>
        </authorList>
    </citation>
    <scope>NUCLEOTIDE SEQUENCE [LARGE SCALE GENOMIC DNA]</scope>
    <source>
        <strain evidence="2">cv. DH-PKW</strain>
        <tissue evidence="1">Leaves</tissue>
    </source>
</reference>
<evidence type="ECO:0000313" key="1">
    <source>
        <dbReference type="EMBL" id="THU74971.1"/>
    </source>
</evidence>